<dbReference type="GO" id="GO:0005125">
    <property type="term" value="F:cytokine activity"/>
    <property type="evidence" value="ECO:0007669"/>
    <property type="project" value="UniProtKB-UniRule"/>
</dbReference>
<comment type="caution">
    <text evidence="5">The sequence shown here is derived from an EMBL/GenBank/DDBJ whole genome shotgun (WGS) entry which is preliminary data.</text>
</comment>
<keyword evidence="6" id="KW-1185">Reference proteome</keyword>
<dbReference type="AlphaFoldDB" id="A0A8J6DKN1"/>
<organism evidence="5 6">
    <name type="scientific">Galemys pyrenaicus</name>
    <name type="common">Iberian desman</name>
    <name type="synonym">Pyrenean desman</name>
    <dbReference type="NCBI Taxonomy" id="202257"/>
    <lineage>
        <taxon>Eukaryota</taxon>
        <taxon>Metazoa</taxon>
        <taxon>Chordata</taxon>
        <taxon>Craniata</taxon>
        <taxon>Vertebrata</taxon>
        <taxon>Euteleostomi</taxon>
        <taxon>Mammalia</taxon>
        <taxon>Eutheria</taxon>
        <taxon>Laurasiatheria</taxon>
        <taxon>Eulipotyphla</taxon>
        <taxon>Talpidae</taxon>
        <taxon>Galemys</taxon>
    </lineage>
</organism>
<dbReference type="SUPFAM" id="SSF50353">
    <property type="entry name" value="Cytokine"/>
    <property type="match status" value="2"/>
</dbReference>
<dbReference type="EMBL" id="JAGFMF010011928">
    <property type="protein sequence ID" value="KAG8509708.1"/>
    <property type="molecule type" value="Genomic_DNA"/>
</dbReference>
<evidence type="ECO:0000256" key="3">
    <source>
        <dbReference type="ARBA" id="ARBA00022525"/>
    </source>
</evidence>
<dbReference type="InterPro" id="IPR000975">
    <property type="entry name" value="IL-1_fam"/>
</dbReference>
<dbReference type="GO" id="GO:0010628">
    <property type="term" value="P:positive regulation of gene expression"/>
    <property type="evidence" value="ECO:0007669"/>
    <property type="project" value="TreeGrafter"/>
</dbReference>
<sequence>PEKILDLYNQAGPVKPFLFYHKETGRTSTFESVAFPGWFIASSSEQGQPIILTSEQGRTHNTAFDLSLQEWRSSLHSGSGKLKEHTLSSLSWSEMDGEYGDCRLDAVRSYTGLVFEPTWVNTQDTSHQVCVLQGKTLILLAVPRKRHVIPATIGLIPCKYQETFETDKGNPIYPGLKELGLCLLCTALKGQPSLQLQEESMVDLYQQTQPQRAFLFYLSQNGSTSSFESVAFPGWFIAICAGGGSPPISTQELGKYTALTLGSYDGR</sequence>
<dbReference type="GO" id="GO:0071222">
    <property type="term" value="P:cellular response to lipopolysaccharide"/>
    <property type="evidence" value="ECO:0007669"/>
    <property type="project" value="TreeGrafter"/>
</dbReference>
<dbReference type="InterPro" id="IPR003297">
    <property type="entry name" value="IL-1RA/IL-36"/>
</dbReference>
<gene>
    <name evidence="5" type="ORF">J0S82_003085</name>
</gene>
<feature type="non-terminal residue" evidence="5">
    <location>
        <position position="267"/>
    </location>
</feature>
<dbReference type="GO" id="GO:0005149">
    <property type="term" value="F:interleukin-1 receptor binding"/>
    <property type="evidence" value="ECO:0007669"/>
    <property type="project" value="UniProtKB-UniRule"/>
</dbReference>
<dbReference type="GO" id="GO:0002437">
    <property type="term" value="P:inflammatory response to antigenic stimulus"/>
    <property type="evidence" value="ECO:0007669"/>
    <property type="project" value="TreeGrafter"/>
</dbReference>
<dbReference type="PRINTS" id="PR00264">
    <property type="entry name" value="INTERLEUKIN1"/>
</dbReference>
<evidence type="ECO:0000256" key="1">
    <source>
        <dbReference type="ARBA" id="ARBA00004613"/>
    </source>
</evidence>
<feature type="non-terminal residue" evidence="5">
    <location>
        <position position="1"/>
    </location>
</feature>
<evidence type="ECO:0000256" key="2">
    <source>
        <dbReference type="ARBA" id="ARBA00010448"/>
    </source>
</evidence>
<name>A0A8J6DKN1_GALPY</name>
<comment type="similarity">
    <text evidence="2 4">Belongs to the IL-1 family.</text>
</comment>
<dbReference type="Gene3D" id="2.80.10.50">
    <property type="match status" value="2"/>
</dbReference>
<dbReference type="InterPro" id="IPR008996">
    <property type="entry name" value="IL1/FGF"/>
</dbReference>
<dbReference type="PANTHER" id="PTHR10078">
    <property type="entry name" value="INTERLEUKIN-1 FAMILY MEMBER"/>
    <property type="match status" value="1"/>
</dbReference>
<dbReference type="PANTHER" id="PTHR10078:SF25">
    <property type="entry name" value="INTERLEUKIN-36 ALPHA"/>
    <property type="match status" value="1"/>
</dbReference>
<reference evidence="5" key="1">
    <citation type="journal article" date="2021" name="Evol. Appl.">
        <title>The genome of the Pyrenean desman and the effects of bottlenecks and inbreeding on the genomic landscape of an endangered species.</title>
        <authorList>
            <person name="Escoda L."/>
            <person name="Castresana J."/>
        </authorList>
    </citation>
    <scope>NUCLEOTIDE SEQUENCE</scope>
    <source>
        <strain evidence="5">IBE-C5619</strain>
    </source>
</reference>
<accession>A0A8J6DKN1</accession>
<evidence type="ECO:0000313" key="6">
    <source>
        <dbReference type="Proteomes" id="UP000700334"/>
    </source>
</evidence>
<protein>
    <recommendedName>
        <fullName evidence="4">Interleukin-1</fullName>
    </recommendedName>
</protein>
<dbReference type="Proteomes" id="UP000700334">
    <property type="component" value="Unassembled WGS sequence"/>
</dbReference>
<dbReference type="Pfam" id="PF00340">
    <property type="entry name" value="IL1"/>
    <property type="match status" value="2"/>
</dbReference>
<comment type="subcellular location">
    <subcellularLocation>
        <location evidence="1 4">Secreted</location>
    </subcellularLocation>
</comment>
<dbReference type="GO" id="GO:0005615">
    <property type="term" value="C:extracellular space"/>
    <property type="evidence" value="ECO:0007669"/>
    <property type="project" value="InterPro"/>
</dbReference>
<evidence type="ECO:0000256" key="4">
    <source>
        <dbReference type="RuleBase" id="RU003753"/>
    </source>
</evidence>
<dbReference type="PRINTS" id="PR01360">
    <property type="entry name" value="INTRLEUKIN1X"/>
</dbReference>
<keyword evidence="3 4" id="KW-0964">Secreted</keyword>
<proteinExistence type="inferred from homology"/>
<dbReference type="OrthoDB" id="9449069at2759"/>
<evidence type="ECO:0000313" key="5">
    <source>
        <dbReference type="EMBL" id="KAG8509708.1"/>
    </source>
</evidence>
<dbReference type="GO" id="GO:0019221">
    <property type="term" value="P:cytokine-mediated signaling pathway"/>
    <property type="evidence" value="ECO:0007669"/>
    <property type="project" value="TreeGrafter"/>
</dbReference>